<feature type="compositionally biased region" description="Basic and acidic residues" evidence="5">
    <location>
        <begin position="102"/>
        <end position="116"/>
    </location>
</feature>
<keyword evidence="7" id="KW-1185">Reference proteome</keyword>
<dbReference type="InterPro" id="IPR000092">
    <property type="entry name" value="Polyprenyl_synt"/>
</dbReference>
<evidence type="ECO:0000256" key="4">
    <source>
        <dbReference type="RuleBase" id="RU004466"/>
    </source>
</evidence>
<keyword evidence="3" id="KW-0460">Magnesium</keyword>
<dbReference type="InterPro" id="IPR033749">
    <property type="entry name" value="Polyprenyl_synt_CS"/>
</dbReference>
<sequence>MNQFSPFMTIAISPSPAQDDGAINAGLDVTVKTDDSTKNNDSLPEEDNLSQSSPQEFQSTDIKSDSSTSEASSDINLTSNGPSRSQSSASSVADDCPLEEPSNAKEEASSIQHHDTAPNDMHCQLEIDLPPPPPSPIETRIPSDHMFSIFTQDNTSLLSETIISAPAHYVASTPGKKIRDKAASALNIWLQVPEEDLQQIRRVIDMLHNASLILDDVEDGSVSRRGRPATHMIFGMPQAINSAGYQINRAMMEALKLGSVECLDIFIEELDRLYIGQGYDLFWTFNIKRPSVEKYISMVDYKTGSLFNMLVRFMAAKTGSAKIATSDEAESGTGKPPPPDLTRLVVLLGRYFQIRDDYMNLTSDEYTLQKGYCDDLDEGKFSLTLVHALENSPEAERSILRHLLAQRASSDCGMSLAQKHLVIDIVRAAGSLEYTLTALREIGREIEAELGRVEQVTGIENRPLRGLVEVLRV</sequence>
<comment type="similarity">
    <text evidence="4">Belongs to the FPP/GGPP synthase family.</text>
</comment>
<organism evidence="6 7">
    <name type="scientific">Rhypophila decipiens</name>
    <dbReference type="NCBI Taxonomy" id="261697"/>
    <lineage>
        <taxon>Eukaryota</taxon>
        <taxon>Fungi</taxon>
        <taxon>Dikarya</taxon>
        <taxon>Ascomycota</taxon>
        <taxon>Pezizomycotina</taxon>
        <taxon>Sordariomycetes</taxon>
        <taxon>Sordariomycetidae</taxon>
        <taxon>Sordariales</taxon>
        <taxon>Naviculisporaceae</taxon>
        <taxon>Rhypophila</taxon>
    </lineage>
</organism>
<dbReference type="GO" id="GO:0008299">
    <property type="term" value="P:isoprenoid biosynthetic process"/>
    <property type="evidence" value="ECO:0007669"/>
    <property type="project" value="InterPro"/>
</dbReference>
<protein>
    <submittedName>
        <fullName evidence="6">Geranylgeranyl diphosphate synthase sdnC</fullName>
    </submittedName>
</protein>
<dbReference type="PANTHER" id="PTHR12001:SF72">
    <property type="entry name" value="THIJ_PFPI FAMILY PROTEIN (AFU_ORTHOLOGUE AFUA_3G01210)-RELATED"/>
    <property type="match status" value="1"/>
</dbReference>
<name>A0AAN6Y5N9_9PEZI</name>
<dbReference type="AlphaFoldDB" id="A0AAN6Y5N9"/>
<reference evidence="6" key="2">
    <citation type="submission" date="2023-05" db="EMBL/GenBank/DDBJ databases">
        <authorList>
            <consortium name="Lawrence Berkeley National Laboratory"/>
            <person name="Steindorff A."/>
            <person name="Hensen N."/>
            <person name="Bonometti L."/>
            <person name="Westerberg I."/>
            <person name="Brannstrom I.O."/>
            <person name="Guillou S."/>
            <person name="Cros-Aarteil S."/>
            <person name="Calhoun S."/>
            <person name="Haridas S."/>
            <person name="Kuo A."/>
            <person name="Mondo S."/>
            <person name="Pangilinan J."/>
            <person name="Riley R."/>
            <person name="Labutti K."/>
            <person name="Andreopoulos B."/>
            <person name="Lipzen A."/>
            <person name="Chen C."/>
            <person name="Yanf M."/>
            <person name="Daum C."/>
            <person name="Ng V."/>
            <person name="Clum A."/>
            <person name="Ohm R."/>
            <person name="Martin F."/>
            <person name="Silar P."/>
            <person name="Natvig D."/>
            <person name="Lalanne C."/>
            <person name="Gautier V."/>
            <person name="Ament-Velasquez S.L."/>
            <person name="Kruys A."/>
            <person name="Hutchinson M.I."/>
            <person name="Powell A.J."/>
            <person name="Barry K."/>
            <person name="Miller A.N."/>
            <person name="Grigoriev I.V."/>
            <person name="Debuchy R."/>
            <person name="Gladieux P."/>
            <person name="Thoren M.H."/>
            <person name="Johannesson H."/>
        </authorList>
    </citation>
    <scope>NUCLEOTIDE SEQUENCE</scope>
    <source>
        <strain evidence="6">PSN293</strain>
    </source>
</reference>
<dbReference type="GO" id="GO:0046165">
    <property type="term" value="P:alcohol biosynthetic process"/>
    <property type="evidence" value="ECO:0007669"/>
    <property type="project" value="UniProtKB-ARBA"/>
</dbReference>
<evidence type="ECO:0000313" key="7">
    <source>
        <dbReference type="Proteomes" id="UP001301769"/>
    </source>
</evidence>
<evidence type="ECO:0000256" key="5">
    <source>
        <dbReference type="SAM" id="MobiDB-lite"/>
    </source>
</evidence>
<dbReference type="GO" id="GO:0046872">
    <property type="term" value="F:metal ion binding"/>
    <property type="evidence" value="ECO:0007669"/>
    <property type="project" value="UniProtKB-KW"/>
</dbReference>
<dbReference type="Gene3D" id="1.10.600.10">
    <property type="entry name" value="Farnesyl Diphosphate Synthase"/>
    <property type="match status" value="1"/>
</dbReference>
<gene>
    <name evidence="6" type="ORF">QBC37DRAFT_376846</name>
</gene>
<comment type="caution">
    <text evidence="6">The sequence shown here is derived from an EMBL/GenBank/DDBJ whole genome shotgun (WGS) entry which is preliminary data.</text>
</comment>
<dbReference type="SUPFAM" id="SSF48576">
    <property type="entry name" value="Terpenoid synthases"/>
    <property type="match status" value="1"/>
</dbReference>
<accession>A0AAN6Y5N9</accession>
<dbReference type="PROSITE" id="PS00444">
    <property type="entry name" value="POLYPRENYL_SYNTHASE_2"/>
    <property type="match status" value="1"/>
</dbReference>
<dbReference type="PROSITE" id="PS00723">
    <property type="entry name" value="POLYPRENYL_SYNTHASE_1"/>
    <property type="match status" value="1"/>
</dbReference>
<proteinExistence type="inferred from homology"/>
<dbReference type="GO" id="GO:0043386">
    <property type="term" value="P:mycotoxin biosynthetic process"/>
    <property type="evidence" value="ECO:0007669"/>
    <property type="project" value="UniProtKB-ARBA"/>
</dbReference>
<dbReference type="CDD" id="cd00685">
    <property type="entry name" value="Trans_IPPS_HT"/>
    <property type="match status" value="1"/>
</dbReference>
<dbReference type="Proteomes" id="UP001301769">
    <property type="component" value="Unassembled WGS sequence"/>
</dbReference>
<evidence type="ECO:0000256" key="2">
    <source>
        <dbReference type="ARBA" id="ARBA00022723"/>
    </source>
</evidence>
<dbReference type="Pfam" id="PF00348">
    <property type="entry name" value="polyprenyl_synt"/>
    <property type="match status" value="1"/>
</dbReference>
<dbReference type="EMBL" id="MU858170">
    <property type="protein sequence ID" value="KAK4210602.1"/>
    <property type="molecule type" value="Genomic_DNA"/>
</dbReference>
<keyword evidence="1 4" id="KW-0808">Transferase</keyword>
<feature type="compositionally biased region" description="Low complexity" evidence="5">
    <location>
        <begin position="65"/>
        <end position="91"/>
    </location>
</feature>
<feature type="region of interest" description="Disordered" evidence="5">
    <location>
        <begin position="1"/>
        <end position="116"/>
    </location>
</feature>
<evidence type="ECO:0000256" key="1">
    <source>
        <dbReference type="ARBA" id="ARBA00022679"/>
    </source>
</evidence>
<dbReference type="PANTHER" id="PTHR12001">
    <property type="entry name" value="GERANYLGERANYL PYROPHOSPHATE SYNTHASE"/>
    <property type="match status" value="1"/>
</dbReference>
<reference evidence="6" key="1">
    <citation type="journal article" date="2023" name="Mol. Phylogenet. Evol.">
        <title>Genome-scale phylogeny and comparative genomics of the fungal order Sordariales.</title>
        <authorList>
            <person name="Hensen N."/>
            <person name="Bonometti L."/>
            <person name="Westerberg I."/>
            <person name="Brannstrom I.O."/>
            <person name="Guillou S."/>
            <person name="Cros-Aarteil S."/>
            <person name="Calhoun S."/>
            <person name="Haridas S."/>
            <person name="Kuo A."/>
            <person name="Mondo S."/>
            <person name="Pangilinan J."/>
            <person name="Riley R."/>
            <person name="LaButti K."/>
            <person name="Andreopoulos B."/>
            <person name="Lipzen A."/>
            <person name="Chen C."/>
            <person name="Yan M."/>
            <person name="Daum C."/>
            <person name="Ng V."/>
            <person name="Clum A."/>
            <person name="Steindorff A."/>
            <person name="Ohm R.A."/>
            <person name="Martin F."/>
            <person name="Silar P."/>
            <person name="Natvig D.O."/>
            <person name="Lalanne C."/>
            <person name="Gautier V."/>
            <person name="Ament-Velasquez S.L."/>
            <person name="Kruys A."/>
            <person name="Hutchinson M.I."/>
            <person name="Powell A.J."/>
            <person name="Barry K."/>
            <person name="Miller A.N."/>
            <person name="Grigoriev I.V."/>
            <person name="Debuchy R."/>
            <person name="Gladieux P."/>
            <person name="Hiltunen Thoren M."/>
            <person name="Johannesson H."/>
        </authorList>
    </citation>
    <scope>NUCLEOTIDE SEQUENCE</scope>
    <source>
        <strain evidence="6">PSN293</strain>
    </source>
</reference>
<evidence type="ECO:0000256" key="3">
    <source>
        <dbReference type="ARBA" id="ARBA00022842"/>
    </source>
</evidence>
<keyword evidence="2" id="KW-0479">Metal-binding</keyword>
<feature type="compositionally biased region" description="Polar residues" evidence="5">
    <location>
        <begin position="49"/>
        <end position="61"/>
    </location>
</feature>
<evidence type="ECO:0000313" key="6">
    <source>
        <dbReference type="EMBL" id="KAK4210602.1"/>
    </source>
</evidence>
<dbReference type="InterPro" id="IPR008949">
    <property type="entry name" value="Isoprenoid_synthase_dom_sf"/>
</dbReference>
<dbReference type="GO" id="GO:0004659">
    <property type="term" value="F:prenyltransferase activity"/>
    <property type="evidence" value="ECO:0007669"/>
    <property type="project" value="InterPro"/>
</dbReference>
<dbReference type="SFLD" id="SFLDS00005">
    <property type="entry name" value="Isoprenoid_Synthase_Type_I"/>
    <property type="match status" value="1"/>
</dbReference>